<dbReference type="FunFam" id="1.10.3810.10:FF:000001">
    <property type="entry name" value="Penicillin-binding protein 1A"/>
    <property type="match status" value="1"/>
</dbReference>
<comment type="catalytic activity">
    <reaction evidence="13">
        <text>Preferential cleavage: (Ac)2-L-Lys-D-Ala-|-D-Ala. Also transpeptidation of peptidyl-alanyl moieties that are N-acyl substituents of D-alanine.</text>
        <dbReference type="EC" id="3.4.16.4"/>
    </reaction>
</comment>
<comment type="similarity">
    <text evidence="3">In the N-terminal section; belongs to the glycosyltransferase 51 family.</text>
</comment>
<keyword evidence="6" id="KW-0328">Glycosyltransferase</keyword>
<dbReference type="GO" id="GO:0009002">
    <property type="term" value="F:serine-type D-Ala-D-Ala carboxypeptidase activity"/>
    <property type="evidence" value="ECO:0007669"/>
    <property type="project" value="UniProtKB-EC"/>
</dbReference>
<dbReference type="GO" id="GO:0030288">
    <property type="term" value="C:outer membrane-bounded periplasmic space"/>
    <property type="evidence" value="ECO:0007669"/>
    <property type="project" value="TreeGrafter"/>
</dbReference>
<keyword evidence="10" id="KW-0573">Peptidoglycan synthesis</keyword>
<evidence type="ECO:0000256" key="16">
    <source>
        <dbReference type="SAM" id="Phobius"/>
    </source>
</evidence>
<evidence type="ECO:0000256" key="5">
    <source>
        <dbReference type="ARBA" id="ARBA00022670"/>
    </source>
</evidence>
<evidence type="ECO:0000256" key="8">
    <source>
        <dbReference type="ARBA" id="ARBA00022801"/>
    </source>
</evidence>
<feature type="domain" description="Penicillin-binding protein transpeptidase" evidence="17">
    <location>
        <begin position="364"/>
        <end position="621"/>
    </location>
</feature>
<dbReference type="UniPathway" id="UPA00219"/>
<gene>
    <name evidence="19" type="ORF">FSZ31_03075</name>
</gene>
<dbReference type="Pfam" id="PF00905">
    <property type="entry name" value="Transpeptidase"/>
    <property type="match status" value="1"/>
</dbReference>
<evidence type="ECO:0000313" key="20">
    <source>
        <dbReference type="Proteomes" id="UP000321129"/>
    </source>
</evidence>
<comment type="similarity">
    <text evidence="2">In the C-terminal section; belongs to the transpeptidase family.</text>
</comment>
<evidence type="ECO:0000256" key="13">
    <source>
        <dbReference type="ARBA" id="ARBA00034000"/>
    </source>
</evidence>
<evidence type="ECO:0000256" key="10">
    <source>
        <dbReference type="ARBA" id="ARBA00022984"/>
    </source>
</evidence>
<evidence type="ECO:0000256" key="12">
    <source>
        <dbReference type="ARBA" id="ARBA00023316"/>
    </source>
</evidence>
<comment type="pathway">
    <text evidence="1">Cell wall biogenesis; peptidoglycan biosynthesis.</text>
</comment>
<feature type="transmembrane region" description="Helical" evidence="16">
    <location>
        <begin position="69"/>
        <end position="90"/>
    </location>
</feature>
<feature type="region of interest" description="Disordered" evidence="15">
    <location>
        <begin position="625"/>
        <end position="646"/>
    </location>
</feature>
<dbReference type="Gene3D" id="1.10.3810.10">
    <property type="entry name" value="Biosynthetic peptidoglycan transglycosylase-like"/>
    <property type="match status" value="1"/>
</dbReference>
<dbReference type="InterPro" id="IPR036950">
    <property type="entry name" value="PBP_transglycosylase"/>
</dbReference>
<name>A0A5C6UMH8_9SPHN</name>
<dbReference type="GO" id="GO:0006508">
    <property type="term" value="P:proteolysis"/>
    <property type="evidence" value="ECO:0007669"/>
    <property type="project" value="UniProtKB-KW"/>
</dbReference>
<dbReference type="SUPFAM" id="SSF53955">
    <property type="entry name" value="Lysozyme-like"/>
    <property type="match status" value="1"/>
</dbReference>
<proteinExistence type="inferred from homology"/>
<dbReference type="GO" id="GO:0009252">
    <property type="term" value="P:peptidoglycan biosynthetic process"/>
    <property type="evidence" value="ECO:0007669"/>
    <property type="project" value="UniProtKB-UniPathway"/>
</dbReference>
<feature type="region of interest" description="Disordered" evidence="15">
    <location>
        <begin position="680"/>
        <end position="706"/>
    </location>
</feature>
<keyword evidence="5" id="KW-0645">Protease</keyword>
<keyword evidence="12" id="KW-0961">Cell wall biogenesis/degradation</keyword>
<dbReference type="PANTHER" id="PTHR32282:SF33">
    <property type="entry name" value="PEPTIDOGLYCAN GLYCOSYLTRANSFERASE"/>
    <property type="match status" value="1"/>
</dbReference>
<dbReference type="AlphaFoldDB" id="A0A5C6UMH8"/>
<keyword evidence="4" id="KW-0121">Carboxypeptidase</keyword>
<dbReference type="GO" id="GO:0008955">
    <property type="term" value="F:peptidoglycan glycosyltransferase activity"/>
    <property type="evidence" value="ECO:0007669"/>
    <property type="project" value="UniProtKB-EC"/>
</dbReference>
<dbReference type="InterPro" id="IPR023346">
    <property type="entry name" value="Lysozyme-like_dom_sf"/>
</dbReference>
<comment type="catalytic activity">
    <reaction evidence="14">
        <text>[GlcNAc-(1-&gt;4)-Mur2Ac(oyl-L-Ala-gamma-D-Glu-L-Lys-D-Ala-D-Ala)](n)-di-trans,octa-cis-undecaprenyl diphosphate + beta-D-GlcNAc-(1-&gt;4)-Mur2Ac(oyl-L-Ala-gamma-D-Glu-L-Lys-D-Ala-D-Ala)-di-trans,octa-cis-undecaprenyl diphosphate = [GlcNAc-(1-&gt;4)-Mur2Ac(oyl-L-Ala-gamma-D-Glu-L-Lys-D-Ala-D-Ala)](n+1)-di-trans,octa-cis-undecaprenyl diphosphate + di-trans,octa-cis-undecaprenyl diphosphate + H(+)</text>
        <dbReference type="Rhea" id="RHEA:23708"/>
        <dbReference type="Rhea" id="RHEA-COMP:9602"/>
        <dbReference type="Rhea" id="RHEA-COMP:9603"/>
        <dbReference type="ChEBI" id="CHEBI:15378"/>
        <dbReference type="ChEBI" id="CHEBI:58405"/>
        <dbReference type="ChEBI" id="CHEBI:60033"/>
        <dbReference type="ChEBI" id="CHEBI:78435"/>
        <dbReference type="EC" id="2.4.99.28"/>
    </reaction>
</comment>
<evidence type="ECO:0000259" key="18">
    <source>
        <dbReference type="Pfam" id="PF00912"/>
    </source>
</evidence>
<dbReference type="Proteomes" id="UP000321129">
    <property type="component" value="Unassembled WGS sequence"/>
</dbReference>
<evidence type="ECO:0000256" key="11">
    <source>
        <dbReference type="ARBA" id="ARBA00023268"/>
    </source>
</evidence>
<accession>A0A5C6UMH8</accession>
<comment type="caution">
    <text evidence="19">The sequence shown here is derived from an EMBL/GenBank/DDBJ whole genome shotgun (WGS) entry which is preliminary data.</text>
</comment>
<feature type="compositionally biased region" description="Pro residues" evidence="15">
    <location>
        <begin position="688"/>
        <end position="706"/>
    </location>
</feature>
<evidence type="ECO:0000256" key="2">
    <source>
        <dbReference type="ARBA" id="ARBA00007090"/>
    </source>
</evidence>
<keyword evidence="20" id="KW-1185">Reference proteome</keyword>
<dbReference type="PANTHER" id="PTHR32282">
    <property type="entry name" value="BINDING PROTEIN TRANSPEPTIDASE, PUTATIVE-RELATED"/>
    <property type="match status" value="1"/>
</dbReference>
<protein>
    <submittedName>
        <fullName evidence="19">PBP1A family penicillin-binding protein</fullName>
    </submittedName>
</protein>
<organism evidence="19 20">
    <name type="scientific">Flavisphingopyxis soli</name>
    <dbReference type="NCBI Taxonomy" id="2601267"/>
    <lineage>
        <taxon>Bacteria</taxon>
        <taxon>Pseudomonadati</taxon>
        <taxon>Pseudomonadota</taxon>
        <taxon>Alphaproteobacteria</taxon>
        <taxon>Sphingomonadales</taxon>
        <taxon>Sphingopyxidaceae</taxon>
        <taxon>Flavisphingopyxis</taxon>
    </lineage>
</organism>
<keyword evidence="16" id="KW-0812">Transmembrane</keyword>
<evidence type="ECO:0000256" key="4">
    <source>
        <dbReference type="ARBA" id="ARBA00022645"/>
    </source>
</evidence>
<keyword evidence="8" id="KW-0378">Hydrolase</keyword>
<dbReference type="GO" id="GO:0008658">
    <property type="term" value="F:penicillin binding"/>
    <property type="evidence" value="ECO:0007669"/>
    <property type="project" value="InterPro"/>
</dbReference>
<evidence type="ECO:0000256" key="7">
    <source>
        <dbReference type="ARBA" id="ARBA00022679"/>
    </source>
</evidence>
<feature type="region of interest" description="Disordered" evidence="15">
    <location>
        <begin position="1"/>
        <end position="30"/>
    </location>
</feature>
<feature type="domain" description="Glycosyl transferase family 51" evidence="18">
    <location>
        <begin position="119"/>
        <end position="283"/>
    </location>
</feature>
<dbReference type="Pfam" id="PF00912">
    <property type="entry name" value="Transgly"/>
    <property type="match status" value="1"/>
</dbReference>
<evidence type="ECO:0000256" key="3">
    <source>
        <dbReference type="ARBA" id="ARBA00007739"/>
    </source>
</evidence>
<keyword evidence="11" id="KW-0511">Multifunctional enzyme</keyword>
<dbReference type="EMBL" id="VOPY01000001">
    <property type="protein sequence ID" value="TXC73730.1"/>
    <property type="molecule type" value="Genomic_DNA"/>
</dbReference>
<keyword evidence="16" id="KW-0472">Membrane</keyword>
<keyword evidence="9" id="KW-0133">Cell shape</keyword>
<dbReference type="InterPro" id="IPR012338">
    <property type="entry name" value="Beta-lactam/transpept-like"/>
</dbReference>
<dbReference type="GO" id="GO:0071555">
    <property type="term" value="P:cell wall organization"/>
    <property type="evidence" value="ECO:0007669"/>
    <property type="project" value="UniProtKB-KW"/>
</dbReference>
<evidence type="ECO:0000256" key="14">
    <source>
        <dbReference type="ARBA" id="ARBA00049902"/>
    </source>
</evidence>
<dbReference type="Gene3D" id="3.40.710.10">
    <property type="entry name" value="DD-peptidase/beta-lactamase superfamily"/>
    <property type="match status" value="1"/>
</dbReference>
<dbReference type="InterPro" id="IPR050396">
    <property type="entry name" value="Glycosyltr_51/Transpeptidase"/>
</dbReference>
<reference evidence="19 20" key="1">
    <citation type="submission" date="2019-08" db="EMBL/GenBank/DDBJ databases">
        <title>Sphingorhabdus soil sp. nov., isolated from arctic soil.</title>
        <authorList>
            <person name="Liu Y."/>
        </authorList>
    </citation>
    <scope>NUCLEOTIDE SEQUENCE [LARGE SCALE GENOMIC DNA]</scope>
    <source>
        <strain evidence="19 20">D-2Q-5-6</strain>
    </source>
</reference>
<sequence>MADEDPFALPDGYGGTRPPEPDTPYAIAAAGAGDGTFAPWLDPADIPGPDTPTKPTTPWWRRPLWLKRAALAILAALLVLLAWLAIFAPVSRTAQPIVPPQLTLASADGTPFVRAGAITDRAVRIADLPPHVAHAFLAIEDRRFYDHWGIDPLGIGRALWSNIRGDAGLQGGSTITQQLAKITYLENQRTIGRKLQELPIALWLEAWLTKDQILERYLSNAYFGDNTYGLRAASMHYFYRQPERLTLTQAAMLAGLMKAPSRYAPTNNIEGAQARERVVLAAMVDAGYLTPAAAKAVPLASVDHRPPPSLARGSYFADWAMTEARTERGSGYAGEKVVTTLDRKLQRLAEQVARSGAPRGAQVALVAMRKNGEVVAMVGGRDYDASPFNRATQAERQPGSTFKLVVYLAALRSGLTPDTLVSDTPIDSGSYRPSNAGGRYRGEITLRQAFAHSSNVVAVRLYNRLGHEAIQRAADELGITHKLPTNASVALGSADLTLIELTAAYAAVAAGEAPVEPHALKRSEKGFLGSLFDGRTALGSRTVEQLRDLLRAAVNTGTGSAARLSVPAYGKTGTSQDSRDALFVGYAGDLVVGVWIGHDDNRPLGSASGGGAPARIWRNFMAGALPGAAPRPKPKPEPMPTPDITLPEGILPPEITIDPDQGIGVEGDIGGVGVRIDRNGLRVRPAPDARPPAASPPPVPAPADGN</sequence>
<evidence type="ECO:0000256" key="9">
    <source>
        <dbReference type="ARBA" id="ARBA00022960"/>
    </source>
</evidence>
<dbReference type="SUPFAM" id="SSF56601">
    <property type="entry name" value="beta-lactamase/transpeptidase-like"/>
    <property type="match status" value="1"/>
</dbReference>
<dbReference type="RefSeq" id="WP_147121567.1">
    <property type="nucleotide sequence ID" value="NZ_VOPY01000001.1"/>
</dbReference>
<evidence type="ECO:0000256" key="15">
    <source>
        <dbReference type="SAM" id="MobiDB-lite"/>
    </source>
</evidence>
<dbReference type="GO" id="GO:0008360">
    <property type="term" value="P:regulation of cell shape"/>
    <property type="evidence" value="ECO:0007669"/>
    <property type="project" value="UniProtKB-KW"/>
</dbReference>
<keyword evidence="16" id="KW-1133">Transmembrane helix</keyword>
<keyword evidence="7" id="KW-0808">Transferase</keyword>
<evidence type="ECO:0000256" key="6">
    <source>
        <dbReference type="ARBA" id="ARBA00022676"/>
    </source>
</evidence>
<dbReference type="InterPro" id="IPR001264">
    <property type="entry name" value="Glyco_trans_51"/>
</dbReference>
<evidence type="ECO:0000256" key="1">
    <source>
        <dbReference type="ARBA" id="ARBA00004752"/>
    </source>
</evidence>
<dbReference type="InterPro" id="IPR001460">
    <property type="entry name" value="PCN-bd_Tpept"/>
</dbReference>
<evidence type="ECO:0000259" key="17">
    <source>
        <dbReference type="Pfam" id="PF00905"/>
    </source>
</evidence>
<evidence type="ECO:0000313" key="19">
    <source>
        <dbReference type="EMBL" id="TXC73730.1"/>
    </source>
</evidence>
<dbReference type="OrthoDB" id="9766909at2"/>
<dbReference type="NCBIfam" id="TIGR02074">
    <property type="entry name" value="PBP_1a_fam"/>
    <property type="match status" value="1"/>
</dbReference>